<evidence type="ECO:0000259" key="3">
    <source>
        <dbReference type="Pfam" id="PF13490"/>
    </source>
</evidence>
<name>A0A9D1ADS4_9FIRM</name>
<keyword evidence="2" id="KW-1133">Transmembrane helix</keyword>
<dbReference type="Proteomes" id="UP000886757">
    <property type="component" value="Unassembled WGS sequence"/>
</dbReference>
<feature type="domain" description="Putative zinc-finger" evidence="3">
    <location>
        <begin position="3"/>
        <end position="36"/>
    </location>
</feature>
<feature type="region of interest" description="Disordered" evidence="1">
    <location>
        <begin position="133"/>
        <end position="159"/>
    </location>
</feature>
<sequence length="159" mass="18968">MNCTEARRMVTPYVKHELGDRETEQFLDHVEHCKDCMEELDIYFTMYQALELLESGKHQEYNFSKMLKENIRDTRRRIFGRKVFRALHVVLLFLAEILLVFTVITGFEMRRGEIEHTIFERAILMFRRPAGLQQEDAAETEEETPEEPPEAETDNIRRI</sequence>
<dbReference type="Pfam" id="PF13490">
    <property type="entry name" value="zf-HC2"/>
    <property type="match status" value="1"/>
</dbReference>
<evidence type="ECO:0000256" key="2">
    <source>
        <dbReference type="SAM" id="Phobius"/>
    </source>
</evidence>
<gene>
    <name evidence="4" type="ORF">IAB31_11325</name>
</gene>
<dbReference type="AlphaFoldDB" id="A0A9D1ADS4"/>
<organism evidence="4 5">
    <name type="scientific">Candidatus Choladousia intestinavium</name>
    <dbReference type="NCBI Taxonomy" id="2840727"/>
    <lineage>
        <taxon>Bacteria</taxon>
        <taxon>Bacillati</taxon>
        <taxon>Bacillota</taxon>
        <taxon>Clostridia</taxon>
        <taxon>Lachnospirales</taxon>
        <taxon>Lachnospiraceae</taxon>
        <taxon>Lachnospiraceae incertae sedis</taxon>
        <taxon>Candidatus Choladousia</taxon>
    </lineage>
</organism>
<keyword evidence="2" id="KW-0812">Transmembrane</keyword>
<dbReference type="InterPro" id="IPR027383">
    <property type="entry name" value="Znf_put"/>
</dbReference>
<proteinExistence type="predicted"/>
<evidence type="ECO:0000313" key="5">
    <source>
        <dbReference type="Proteomes" id="UP000886757"/>
    </source>
</evidence>
<feature type="transmembrane region" description="Helical" evidence="2">
    <location>
        <begin position="86"/>
        <end position="107"/>
    </location>
</feature>
<keyword evidence="2" id="KW-0472">Membrane</keyword>
<protein>
    <submittedName>
        <fullName evidence="4">Zf-HC2 domain-containing protein</fullName>
    </submittedName>
</protein>
<accession>A0A9D1ADS4</accession>
<evidence type="ECO:0000313" key="4">
    <source>
        <dbReference type="EMBL" id="HIR14500.1"/>
    </source>
</evidence>
<evidence type="ECO:0000256" key="1">
    <source>
        <dbReference type="SAM" id="MobiDB-lite"/>
    </source>
</evidence>
<dbReference type="EMBL" id="DVGK01000125">
    <property type="protein sequence ID" value="HIR14500.1"/>
    <property type="molecule type" value="Genomic_DNA"/>
</dbReference>
<comment type="caution">
    <text evidence="4">The sequence shown here is derived from an EMBL/GenBank/DDBJ whole genome shotgun (WGS) entry which is preliminary data.</text>
</comment>
<reference evidence="4" key="1">
    <citation type="submission" date="2020-10" db="EMBL/GenBank/DDBJ databases">
        <authorList>
            <person name="Gilroy R."/>
        </authorList>
    </citation>
    <scope>NUCLEOTIDE SEQUENCE</scope>
    <source>
        <strain evidence="4">ChiSjej4B22-8148</strain>
    </source>
</reference>
<reference evidence="4" key="2">
    <citation type="journal article" date="2021" name="PeerJ">
        <title>Extensive microbial diversity within the chicken gut microbiome revealed by metagenomics and culture.</title>
        <authorList>
            <person name="Gilroy R."/>
            <person name="Ravi A."/>
            <person name="Getino M."/>
            <person name="Pursley I."/>
            <person name="Horton D.L."/>
            <person name="Alikhan N.F."/>
            <person name="Baker D."/>
            <person name="Gharbi K."/>
            <person name="Hall N."/>
            <person name="Watson M."/>
            <person name="Adriaenssens E.M."/>
            <person name="Foster-Nyarko E."/>
            <person name="Jarju S."/>
            <person name="Secka A."/>
            <person name="Antonio M."/>
            <person name="Oren A."/>
            <person name="Chaudhuri R.R."/>
            <person name="La Ragione R."/>
            <person name="Hildebrand F."/>
            <person name="Pallen M.J."/>
        </authorList>
    </citation>
    <scope>NUCLEOTIDE SEQUENCE</scope>
    <source>
        <strain evidence="4">ChiSjej4B22-8148</strain>
    </source>
</reference>
<feature type="compositionally biased region" description="Acidic residues" evidence="1">
    <location>
        <begin position="136"/>
        <end position="153"/>
    </location>
</feature>